<dbReference type="Proteomes" id="UP000558688">
    <property type="component" value="Unassembled WGS sequence"/>
</dbReference>
<dbReference type="PANTHER" id="PTHR31138:SF1">
    <property type="entry name" value="PDZ DOMAIN-CONTAINING PROTEIN"/>
    <property type="match status" value="1"/>
</dbReference>
<organism evidence="3 4">
    <name type="scientific">Fusarium oxysporum</name>
    <name type="common">Fusarium vascular wilt</name>
    <dbReference type="NCBI Taxonomy" id="5507"/>
    <lineage>
        <taxon>Eukaryota</taxon>
        <taxon>Fungi</taxon>
        <taxon>Dikarya</taxon>
        <taxon>Ascomycota</taxon>
        <taxon>Pezizomycotina</taxon>
        <taxon>Sordariomycetes</taxon>
        <taxon>Hypocreomycetidae</taxon>
        <taxon>Hypocreales</taxon>
        <taxon>Nectriaceae</taxon>
        <taxon>Fusarium</taxon>
        <taxon>Fusarium oxysporum species complex</taxon>
    </lineage>
</organism>
<dbReference type="AlphaFoldDB" id="A0A8H5AC70"/>
<proteinExistence type="predicted"/>
<dbReference type="InterPro" id="IPR045967">
    <property type="entry name" value="HAM1-like_N"/>
</dbReference>
<feature type="region of interest" description="Disordered" evidence="1">
    <location>
        <begin position="207"/>
        <end position="252"/>
    </location>
</feature>
<sequence length="252" mass="27313">MPGAPDVNKPTDIKTKEADVNRKLQVYGIISAFQNGKVPSNDQIDVALSSFLASRALSGRHEKLSAEGQELVKDAANAIKQAKYLLLSKNEGNLIQDFIWQTTQFDPKSVNTPNAPISKDAAKQDGDQALEGLRTLGQLLITNGQFRKLLSDATVLFRDMAGDAATNAAARVRPSQEQLRQIDEPAQDNVWHEAPDFSKDNLKQQAKGFYSGNPKEDAKDVASAGINAAAPGQLQQNQQANAQQGTYPQVTT</sequence>
<evidence type="ECO:0000313" key="4">
    <source>
        <dbReference type="Proteomes" id="UP000558688"/>
    </source>
</evidence>
<dbReference type="PANTHER" id="PTHR31138">
    <property type="entry name" value="CHROMOSOME 19, WHOLE GENOME SHOTGUN SEQUENCE"/>
    <property type="match status" value="1"/>
</dbReference>
<comment type="caution">
    <text evidence="3">The sequence shown here is derived from an EMBL/GenBank/DDBJ whole genome shotgun (WGS) entry which is preliminary data.</text>
</comment>
<feature type="domain" description="HAM1-like N-terminal" evidence="2">
    <location>
        <begin position="4"/>
        <end position="242"/>
    </location>
</feature>
<feature type="region of interest" description="Disordered" evidence="1">
    <location>
        <begin position="168"/>
        <end position="188"/>
    </location>
</feature>
<feature type="compositionally biased region" description="Low complexity" evidence="1">
    <location>
        <begin position="227"/>
        <end position="244"/>
    </location>
</feature>
<feature type="non-terminal residue" evidence="3">
    <location>
        <position position="1"/>
    </location>
</feature>
<reference evidence="3" key="1">
    <citation type="submission" date="2020-02" db="EMBL/GenBank/DDBJ databases">
        <title>Identification and distribution of gene clusters putatively required for synthesis of sphingolipid metabolism inhibitors in phylogenetically diverse species of the filamentous fungus Fusarium.</title>
        <authorList>
            <person name="Kim H.-S."/>
            <person name="Busman M."/>
            <person name="Brown D.W."/>
            <person name="Divon H."/>
            <person name="Uhlig S."/>
            <person name="Proctor R.H."/>
        </authorList>
    </citation>
    <scope>NUCLEOTIDE SEQUENCE [LARGE SCALE GENOMIC DNA]</scope>
    <source>
        <strain evidence="3">NRRL 39464</strain>
    </source>
</reference>
<name>A0A8H5AC70_FUSOX</name>
<evidence type="ECO:0000256" key="1">
    <source>
        <dbReference type="SAM" id="MobiDB-lite"/>
    </source>
</evidence>
<accession>A0A8H5AC70</accession>
<protein>
    <recommendedName>
        <fullName evidence="2">HAM1-like N-terminal domain-containing protein</fullName>
    </recommendedName>
</protein>
<dbReference type="Pfam" id="PF19343">
    <property type="entry name" value="HAM1_N"/>
    <property type="match status" value="1"/>
</dbReference>
<evidence type="ECO:0000313" key="3">
    <source>
        <dbReference type="EMBL" id="KAF5261737.1"/>
    </source>
</evidence>
<gene>
    <name evidence="3" type="ORF">FOXYS1_7559</name>
</gene>
<evidence type="ECO:0000259" key="2">
    <source>
        <dbReference type="Pfam" id="PF19343"/>
    </source>
</evidence>
<dbReference type="EMBL" id="JAAFOW010001219">
    <property type="protein sequence ID" value="KAF5261737.1"/>
    <property type="molecule type" value="Genomic_DNA"/>
</dbReference>